<evidence type="ECO:0000259" key="11">
    <source>
        <dbReference type="Pfam" id="PF02608"/>
    </source>
</evidence>
<feature type="domain" description="ABC transporter substrate-binding protein PnrA-like" evidence="11">
    <location>
        <begin position="32"/>
        <end position="329"/>
    </location>
</feature>
<evidence type="ECO:0000256" key="10">
    <source>
        <dbReference type="ARBA" id="ARBA00023288"/>
    </source>
</evidence>
<dbReference type="InterPro" id="IPR050957">
    <property type="entry name" value="BMP_lipoprotein"/>
</dbReference>
<dbReference type="OrthoDB" id="9769871at2"/>
<dbReference type="Pfam" id="PF02608">
    <property type="entry name" value="Bmp"/>
    <property type="match status" value="1"/>
</dbReference>
<organism evidence="12 13">
    <name type="scientific">Borrelia turcica IST7</name>
    <dbReference type="NCBI Taxonomy" id="1104446"/>
    <lineage>
        <taxon>Bacteria</taxon>
        <taxon>Pseudomonadati</taxon>
        <taxon>Spirochaetota</taxon>
        <taxon>Spirochaetia</taxon>
        <taxon>Spirochaetales</taxon>
        <taxon>Borreliaceae</taxon>
        <taxon>Borrelia</taxon>
    </lineage>
</organism>
<comment type="similarity">
    <text evidence="2">Belongs to the BMP lipoprotein family.</text>
</comment>
<evidence type="ECO:0000256" key="8">
    <source>
        <dbReference type="ARBA" id="ARBA00023136"/>
    </source>
</evidence>
<dbReference type="SUPFAM" id="SSF53822">
    <property type="entry name" value="Periplasmic binding protein-like I"/>
    <property type="match status" value="1"/>
</dbReference>
<protein>
    <submittedName>
        <fullName evidence="12">BMP family ABC transporter substrate-binding protein</fullName>
    </submittedName>
</protein>
<comment type="subunit">
    <text evidence="3">Monomer.</text>
</comment>
<keyword evidence="4" id="KW-0813">Transport</keyword>
<dbReference type="KEGG" id="btur:DB313_01955"/>
<dbReference type="Proteomes" id="UP000275571">
    <property type="component" value="Chromosome"/>
</dbReference>
<keyword evidence="6" id="KW-0997">Cell inner membrane</keyword>
<sequence length="342" mass="36989">MNKFIFFISFLLVFWGCSKKASTFKPLDRPLVGVLVDGGFDDKSFNESAWMGAKKLGEDFSVDILGKDSTSANYSSDLEGLKDKGSSVIWGVGYRLQEVIKQAALVNTDVNYGIIDIAYSTGVGIPRNLIGLTFKVEEGAFLVGYIAAKTTKTGNIGFLGGIEGEVINAFRYGYEAGARYANKDIKVNAQYVGTFTDLSLGRSMASKMYSDGIDIIFAAAGLSGLGAIEVAKEMGEGYYVIGVDQDQSYLAPSNILTSVVKNVGDSLYGVTANYLKTKNFDGGKIVEVGLREGGISIVKDYSKIKYDISVEIESLENKIISGSILIPSNFDEYSEFLSIYSL</sequence>
<dbReference type="RefSeq" id="WP_120104179.1">
    <property type="nucleotide sequence ID" value="NZ_CP028884.1"/>
</dbReference>
<evidence type="ECO:0000256" key="9">
    <source>
        <dbReference type="ARBA" id="ARBA00023139"/>
    </source>
</evidence>
<keyword evidence="13" id="KW-1185">Reference proteome</keyword>
<dbReference type="AlphaFoldDB" id="A0A386PKK7"/>
<dbReference type="InterPro" id="IPR003760">
    <property type="entry name" value="PnrA-like"/>
</dbReference>
<evidence type="ECO:0000256" key="5">
    <source>
        <dbReference type="ARBA" id="ARBA00022475"/>
    </source>
</evidence>
<evidence type="ECO:0000256" key="3">
    <source>
        <dbReference type="ARBA" id="ARBA00011245"/>
    </source>
</evidence>
<evidence type="ECO:0000256" key="7">
    <source>
        <dbReference type="ARBA" id="ARBA00022729"/>
    </source>
</evidence>
<keyword evidence="7" id="KW-0732">Signal</keyword>
<dbReference type="PANTHER" id="PTHR34296:SF2">
    <property type="entry name" value="ABC TRANSPORTER GUANOSINE-BINDING PROTEIN NUPN"/>
    <property type="match status" value="1"/>
</dbReference>
<comment type="subcellular location">
    <subcellularLocation>
        <location evidence="1">Cell inner membrane</location>
        <topology evidence="1">Lipid-anchor</topology>
    </subcellularLocation>
</comment>
<dbReference type="GO" id="GO:0005886">
    <property type="term" value="C:plasma membrane"/>
    <property type="evidence" value="ECO:0007669"/>
    <property type="project" value="UniProtKB-SubCell"/>
</dbReference>
<dbReference type="PANTHER" id="PTHR34296">
    <property type="entry name" value="TRANSCRIPTIONAL ACTIVATOR PROTEIN MED"/>
    <property type="match status" value="1"/>
</dbReference>
<keyword evidence="5" id="KW-1003">Cell membrane</keyword>
<evidence type="ECO:0000256" key="1">
    <source>
        <dbReference type="ARBA" id="ARBA00004519"/>
    </source>
</evidence>
<dbReference type="InterPro" id="IPR028082">
    <property type="entry name" value="Peripla_BP_I"/>
</dbReference>
<keyword evidence="8" id="KW-0472">Membrane</keyword>
<keyword evidence="9" id="KW-0564">Palmitate</keyword>
<dbReference type="Gene3D" id="3.40.50.2300">
    <property type="match status" value="2"/>
</dbReference>
<keyword evidence="10" id="KW-0449">Lipoprotein</keyword>
<reference evidence="12 13" key="1">
    <citation type="journal article" date="2018" name="Infect. Genet. Evol.">
        <title>Genome-wide analysis of Borrelia turcica and 'Candidatus Borrelia tachyglossi' shows relapsing fever-like genomes with unique genomic links to Lyme disease Borrelia.</title>
        <authorList>
            <person name="Gofton A.W."/>
            <person name="Margos G."/>
            <person name="Fingerle V."/>
            <person name="Hepner S."/>
            <person name="Loh S.M."/>
            <person name="Ryan U."/>
            <person name="Irwin P."/>
            <person name="Oskam C.L."/>
        </authorList>
    </citation>
    <scope>NUCLEOTIDE SEQUENCE [LARGE SCALE GENOMIC DNA]</scope>
    <source>
        <strain evidence="12 13">IST7</strain>
    </source>
</reference>
<evidence type="ECO:0000256" key="2">
    <source>
        <dbReference type="ARBA" id="ARBA00008610"/>
    </source>
</evidence>
<evidence type="ECO:0000256" key="6">
    <source>
        <dbReference type="ARBA" id="ARBA00022519"/>
    </source>
</evidence>
<dbReference type="EMBL" id="CP028884">
    <property type="protein sequence ID" value="AYE36256.1"/>
    <property type="molecule type" value="Genomic_DNA"/>
</dbReference>
<accession>A0A386PKK7</accession>
<proteinExistence type="inferred from homology"/>
<gene>
    <name evidence="12" type="ORF">DB313_01955</name>
</gene>
<evidence type="ECO:0000313" key="12">
    <source>
        <dbReference type="EMBL" id="AYE36256.1"/>
    </source>
</evidence>
<evidence type="ECO:0000313" key="13">
    <source>
        <dbReference type="Proteomes" id="UP000275571"/>
    </source>
</evidence>
<dbReference type="CDD" id="cd06354">
    <property type="entry name" value="PBP1_PrnA-like"/>
    <property type="match status" value="1"/>
</dbReference>
<evidence type="ECO:0000256" key="4">
    <source>
        <dbReference type="ARBA" id="ARBA00022448"/>
    </source>
</evidence>
<name>A0A386PKK7_9SPIR</name>